<evidence type="ECO:0000313" key="1">
    <source>
        <dbReference type="EMBL" id="CDI03514.1"/>
    </source>
</evidence>
<accession>W6MA19</accession>
<sequence>MEGLGLLGNQGLNLRLLGARAEEHPT</sequence>
<organism evidence="1 2">
    <name type="scientific">Candidatus Competibacter denitrificans Run_A_D11</name>
    <dbReference type="NCBI Taxonomy" id="1400863"/>
    <lineage>
        <taxon>Bacteria</taxon>
        <taxon>Pseudomonadati</taxon>
        <taxon>Pseudomonadota</taxon>
        <taxon>Gammaproteobacteria</taxon>
        <taxon>Candidatus Competibacteraceae</taxon>
        <taxon>Candidatus Competibacter</taxon>
    </lineage>
</organism>
<protein>
    <submittedName>
        <fullName evidence="1">Uncharacterized protein</fullName>
    </submittedName>
</protein>
<comment type="caution">
    <text evidence="1">The sequence shown here is derived from an EMBL/GenBank/DDBJ whole genome shotgun (WGS) entry which is preliminary data.</text>
</comment>
<reference evidence="1" key="2">
    <citation type="submission" date="2014-03" db="EMBL/GenBank/DDBJ databases">
        <title>Candidatus Competibacter-lineage genomes retrieved from metagenomes reveal functional metabolic diversity.</title>
        <authorList>
            <person name="McIlroy S.J."/>
            <person name="Albertsen M."/>
            <person name="Andresen E.K."/>
            <person name="Saunders A.M."/>
            <person name="Kristiansen R."/>
            <person name="Stokholm-Bjerregaard M."/>
            <person name="Nielsen K.L."/>
            <person name="Nielsen P.H."/>
        </authorList>
    </citation>
    <scope>NUCLEOTIDE SEQUENCE</scope>
    <source>
        <strain evidence="1">Run_A_D11</strain>
    </source>
</reference>
<name>W6MA19_9GAMM</name>
<dbReference type="EMBL" id="CBTJ020000062">
    <property type="protein sequence ID" value="CDI03514.1"/>
    <property type="molecule type" value="Genomic_DNA"/>
</dbReference>
<reference evidence="1" key="1">
    <citation type="submission" date="2013-07" db="EMBL/GenBank/DDBJ databases">
        <authorList>
            <person name="McIlroy S."/>
        </authorList>
    </citation>
    <scope>NUCLEOTIDE SEQUENCE [LARGE SCALE GENOMIC DNA]</scope>
    <source>
        <strain evidence="1">Run_A_D11</strain>
    </source>
</reference>
<proteinExistence type="predicted"/>
<keyword evidence="2" id="KW-1185">Reference proteome</keyword>
<dbReference type="AlphaFoldDB" id="W6MA19"/>
<evidence type="ECO:0000313" key="2">
    <source>
        <dbReference type="Proteomes" id="UP000035760"/>
    </source>
</evidence>
<dbReference type="Proteomes" id="UP000035760">
    <property type="component" value="Unassembled WGS sequence"/>
</dbReference>
<gene>
    <name evidence="1" type="ORF">BN873_530003</name>
</gene>